<feature type="compositionally biased region" description="Basic and acidic residues" evidence="7">
    <location>
        <begin position="383"/>
        <end position="394"/>
    </location>
</feature>
<feature type="region of interest" description="Disordered" evidence="7">
    <location>
        <begin position="366"/>
        <end position="394"/>
    </location>
</feature>
<dbReference type="GO" id="GO:0006355">
    <property type="term" value="P:regulation of DNA-templated transcription"/>
    <property type="evidence" value="ECO:0007669"/>
    <property type="project" value="UniProtKB-UniRule"/>
</dbReference>
<keyword evidence="9" id="KW-1185">Reference proteome</keyword>
<reference evidence="10 11" key="2">
    <citation type="submission" date="2025-04" db="UniProtKB">
        <authorList>
            <consortium name="RefSeq"/>
        </authorList>
    </citation>
    <scope>IDENTIFICATION</scope>
    <source>
        <tissue evidence="10 11">Young leaves</tissue>
    </source>
</reference>
<evidence type="ECO:0000313" key="11">
    <source>
        <dbReference type="RefSeq" id="XP_026659209.2"/>
    </source>
</evidence>
<dbReference type="PANTHER" id="PTHR31669:SF293">
    <property type="entry name" value="PROTEIN FAR1-RELATED SEQUENCE"/>
    <property type="match status" value="1"/>
</dbReference>
<dbReference type="GO" id="GO:0005634">
    <property type="term" value="C:nucleus"/>
    <property type="evidence" value="ECO:0007669"/>
    <property type="project" value="UniProtKB-SubCell"/>
</dbReference>
<evidence type="ECO:0000256" key="5">
    <source>
        <dbReference type="PROSITE-ProRule" id="PRU00325"/>
    </source>
</evidence>
<dbReference type="InterPro" id="IPR006564">
    <property type="entry name" value="Znf_PMZ"/>
</dbReference>
<name>A0A8B9AGM5_PHODC</name>
<keyword evidence="4 6" id="KW-0862">Zinc</keyword>
<dbReference type="InterPro" id="IPR007527">
    <property type="entry name" value="Znf_SWIM"/>
</dbReference>
<evidence type="ECO:0000313" key="12">
    <source>
        <dbReference type="RefSeq" id="XP_038982408.1"/>
    </source>
</evidence>
<keyword evidence="3 5" id="KW-0863">Zinc-finger</keyword>
<comment type="similarity">
    <text evidence="1 6">Belongs to the FHY3/FAR1 family.</text>
</comment>
<evidence type="ECO:0000256" key="4">
    <source>
        <dbReference type="ARBA" id="ARBA00022833"/>
    </source>
</evidence>
<evidence type="ECO:0000313" key="10">
    <source>
        <dbReference type="RefSeq" id="XP_026659208.2"/>
    </source>
</evidence>
<evidence type="ECO:0000256" key="7">
    <source>
        <dbReference type="SAM" id="MobiDB-lite"/>
    </source>
</evidence>
<protein>
    <recommendedName>
        <fullName evidence="6">Protein FAR1-RELATED SEQUENCE</fullName>
    </recommendedName>
</protein>
<dbReference type="GO" id="GO:0008270">
    <property type="term" value="F:zinc ion binding"/>
    <property type="evidence" value="ECO:0007669"/>
    <property type="project" value="UniProtKB-UniRule"/>
</dbReference>
<evidence type="ECO:0000256" key="2">
    <source>
        <dbReference type="ARBA" id="ARBA00022723"/>
    </source>
</evidence>
<sequence>MGGQHPVSLVTDRDKAMEGAIMRIFPNTRHHCKWHILSRCKQKLSDVYLKHVTLKRELKECINESETIKDFVTRWEYILDKYNLWDNSWLQSLYEICRQWATVYQKGTFFPELSASRRSESLNKFFKKHFNAKTSLLVFISLFDQHLASQYEKEAQADFTTVYLKPHLRTPSPMEKQAGDVYTKAVFDKFQEFVESLGYYVGKIEVDPISRYSVAKEEDNHRTYIVCFSESDKKANCSCCKFEYSGILCWHILRVFFVVGVRIIPEEYILKRWTRNATSNVVLEERVIDPGLSFQEQLIAWYNDLCLDAGKYGMEGAISSDIYKIAKVALQKAFAEVAAAKNMQRKGQQNMQRFARLQNMQYKMPLPKLQPKNTPGRVAQQDEANRTKRSAKDDSVYGSVPQCLFMCLCLSRYAADFSPLPNRRRDASNSHLNGDTH</sequence>
<dbReference type="RefSeq" id="XP_026659208.2">
    <property type="nucleotide sequence ID" value="XM_026803407.2"/>
</dbReference>
<dbReference type="RefSeq" id="XP_038982408.1">
    <property type="nucleotide sequence ID" value="XM_039126480.1"/>
</dbReference>
<evidence type="ECO:0000256" key="6">
    <source>
        <dbReference type="RuleBase" id="RU367018"/>
    </source>
</evidence>
<accession>A0A8B9AGM5</accession>
<dbReference type="Pfam" id="PF04434">
    <property type="entry name" value="SWIM"/>
    <property type="match status" value="1"/>
</dbReference>
<feature type="domain" description="SWIM-type" evidence="8">
    <location>
        <begin position="224"/>
        <end position="260"/>
    </location>
</feature>
<dbReference type="SMART" id="SM00575">
    <property type="entry name" value="ZnF_PMZ"/>
    <property type="match status" value="1"/>
</dbReference>
<keyword evidence="6" id="KW-0539">Nucleus</keyword>
<reference evidence="9" key="1">
    <citation type="journal article" date="2019" name="Nat. Commun.">
        <title>Genome-wide association mapping of date palm fruit traits.</title>
        <authorList>
            <person name="Hazzouri K.M."/>
            <person name="Gros-Balthazard M."/>
            <person name="Flowers J.M."/>
            <person name="Copetti D."/>
            <person name="Lemansour A."/>
            <person name="Lebrun M."/>
            <person name="Masmoudi K."/>
            <person name="Ferrand S."/>
            <person name="Dhar M.I."/>
            <person name="Fresquez Z.A."/>
            <person name="Rosas U."/>
            <person name="Zhang J."/>
            <person name="Talag J."/>
            <person name="Lee S."/>
            <person name="Kudrna D."/>
            <person name="Powell R.F."/>
            <person name="Leitch I.J."/>
            <person name="Krueger R.R."/>
            <person name="Wing R.A."/>
            <person name="Amiri K.M.A."/>
            <person name="Purugganan M.D."/>
        </authorList>
    </citation>
    <scope>NUCLEOTIDE SEQUENCE [LARGE SCALE GENOMIC DNA]</scope>
    <source>
        <strain evidence="9">cv. Khalas</strain>
    </source>
</reference>
<dbReference type="OrthoDB" id="1927586at2759"/>
<dbReference type="PROSITE" id="PS50966">
    <property type="entry name" value="ZF_SWIM"/>
    <property type="match status" value="1"/>
</dbReference>
<proteinExistence type="inferred from homology"/>
<dbReference type="GeneID" id="103703990"/>
<evidence type="ECO:0000313" key="9">
    <source>
        <dbReference type="Proteomes" id="UP000228380"/>
    </source>
</evidence>
<evidence type="ECO:0000256" key="3">
    <source>
        <dbReference type="ARBA" id="ARBA00022771"/>
    </source>
</evidence>
<dbReference type="PANTHER" id="PTHR31669">
    <property type="entry name" value="PROTEIN FAR1-RELATED SEQUENCE 10-RELATED"/>
    <property type="match status" value="1"/>
</dbReference>
<evidence type="ECO:0000256" key="1">
    <source>
        <dbReference type="ARBA" id="ARBA00005889"/>
    </source>
</evidence>
<evidence type="ECO:0000313" key="13">
    <source>
        <dbReference type="RefSeq" id="XP_038982409.1"/>
    </source>
</evidence>
<dbReference type="RefSeq" id="XP_038982409.1">
    <property type="nucleotide sequence ID" value="XM_039126481.1"/>
</dbReference>
<evidence type="ECO:0000259" key="8">
    <source>
        <dbReference type="PROSITE" id="PS50966"/>
    </source>
</evidence>
<dbReference type="AlphaFoldDB" id="A0A8B9AGM5"/>
<keyword evidence="2 6" id="KW-0479">Metal-binding</keyword>
<dbReference type="Proteomes" id="UP000228380">
    <property type="component" value="Chromosome 5"/>
</dbReference>
<dbReference type="RefSeq" id="XP_026659209.2">
    <property type="nucleotide sequence ID" value="XM_026803408.2"/>
</dbReference>
<comment type="subcellular location">
    <subcellularLocation>
        <location evidence="6">Nucleus</location>
    </subcellularLocation>
</comment>
<gene>
    <name evidence="10 11 12 13" type="primary">LOC103703990</name>
</gene>
<comment type="function">
    <text evidence="6">Putative transcription activator involved in regulating light control of development.</text>
</comment>
<dbReference type="InterPro" id="IPR031052">
    <property type="entry name" value="FHY3/FAR1"/>
</dbReference>
<organism evidence="9 13">
    <name type="scientific">Phoenix dactylifera</name>
    <name type="common">Date palm</name>
    <dbReference type="NCBI Taxonomy" id="42345"/>
    <lineage>
        <taxon>Eukaryota</taxon>
        <taxon>Viridiplantae</taxon>
        <taxon>Streptophyta</taxon>
        <taxon>Embryophyta</taxon>
        <taxon>Tracheophyta</taxon>
        <taxon>Spermatophyta</taxon>
        <taxon>Magnoliopsida</taxon>
        <taxon>Liliopsida</taxon>
        <taxon>Arecaceae</taxon>
        <taxon>Coryphoideae</taxon>
        <taxon>Phoeniceae</taxon>
        <taxon>Phoenix</taxon>
    </lineage>
</organism>